<dbReference type="EMBL" id="CAJVQC010156576">
    <property type="protein sequence ID" value="CAG8847562.1"/>
    <property type="molecule type" value="Genomic_DNA"/>
</dbReference>
<organism evidence="1 2">
    <name type="scientific">Racocetra persica</name>
    <dbReference type="NCBI Taxonomy" id="160502"/>
    <lineage>
        <taxon>Eukaryota</taxon>
        <taxon>Fungi</taxon>
        <taxon>Fungi incertae sedis</taxon>
        <taxon>Mucoromycota</taxon>
        <taxon>Glomeromycotina</taxon>
        <taxon>Glomeromycetes</taxon>
        <taxon>Diversisporales</taxon>
        <taxon>Gigasporaceae</taxon>
        <taxon>Racocetra</taxon>
    </lineage>
</organism>
<feature type="non-terminal residue" evidence="1">
    <location>
        <position position="115"/>
    </location>
</feature>
<sequence>AFLGNIKNAYVNNPNLENLLFDPFFKNAVEDAQNSWRHVVSQAILLGIPTPAFSTALAFYDGYRHEKLPANLLQSQRDYFGAHTFKYLDEHIAKGYPSGDVHINWTGEGGNVSAS</sequence>
<accession>A0ACA9SS50</accession>
<evidence type="ECO:0000313" key="2">
    <source>
        <dbReference type="Proteomes" id="UP000789920"/>
    </source>
</evidence>
<feature type="non-terminal residue" evidence="1">
    <location>
        <position position="1"/>
    </location>
</feature>
<gene>
    <name evidence="1" type="ORF">RPERSI_LOCUS34692</name>
</gene>
<protein>
    <submittedName>
        <fullName evidence="1">3953_t:CDS:1</fullName>
    </submittedName>
</protein>
<proteinExistence type="predicted"/>
<evidence type="ECO:0000313" key="1">
    <source>
        <dbReference type="EMBL" id="CAG8847562.1"/>
    </source>
</evidence>
<keyword evidence="2" id="KW-1185">Reference proteome</keyword>
<dbReference type="Proteomes" id="UP000789920">
    <property type="component" value="Unassembled WGS sequence"/>
</dbReference>
<comment type="caution">
    <text evidence="1">The sequence shown here is derived from an EMBL/GenBank/DDBJ whole genome shotgun (WGS) entry which is preliminary data.</text>
</comment>
<reference evidence="1" key="1">
    <citation type="submission" date="2021-06" db="EMBL/GenBank/DDBJ databases">
        <authorList>
            <person name="Kallberg Y."/>
            <person name="Tangrot J."/>
            <person name="Rosling A."/>
        </authorList>
    </citation>
    <scope>NUCLEOTIDE SEQUENCE</scope>
    <source>
        <strain evidence="1">MA461A</strain>
    </source>
</reference>
<name>A0ACA9SS50_9GLOM</name>